<evidence type="ECO:0000259" key="8">
    <source>
        <dbReference type="Pfam" id="PF09335"/>
    </source>
</evidence>
<dbReference type="InterPro" id="IPR032816">
    <property type="entry name" value="VTT_dom"/>
</dbReference>
<dbReference type="RefSeq" id="WP_339573277.1">
    <property type="nucleotide sequence ID" value="NZ_JBBIAA010000001.1"/>
</dbReference>
<evidence type="ECO:0000256" key="6">
    <source>
        <dbReference type="ARBA" id="ARBA00023136"/>
    </source>
</evidence>
<feature type="domain" description="VTT" evidence="8">
    <location>
        <begin position="39"/>
        <end position="163"/>
    </location>
</feature>
<keyword evidence="5 7" id="KW-1133">Transmembrane helix</keyword>
<evidence type="ECO:0000256" key="2">
    <source>
        <dbReference type="ARBA" id="ARBA00010792"/>
    </source>
</evidence>
<reference evidence="9 10" key="1">
    <citation type="journal article" date="2017" name="Int. J. Syst. Evol. Microbiol.">
        <title>Pseudokineococcus basanitobsidens sp. nov., isolated from volcanic rock.</title>
        <authorList>
            <person name="Lee D.W."/>
            <person name="Park M.Y."/>
            <person name="Kim J.J."/>
            <person name="Kim B.S."/>
        </authorList>
    </citation>
    <scope>NUCLEOTIDE SEQUENCE [LARGE SCALE GENOMIC DNA]</scope>
    <source>
        <strain evidence="9 10">DSM 103726</strain>
    </source>
</reference>
<feature type="transmembrane region" description="Helical" evidence="7">
    <location>
        <begin position="59"/>
        <end position="80"/>
    </location>
</feature>
<evidence type="ECO:0000313" key="10">
    <source>
        <dbReference type="Proteomes" id="UP001387100"/>
    </source>
</evidence>
<comment type="caution">
    <text evidence="9">The sequence shown here is derived from an EMBL/GenBank/DDBJ whole genome shotgun (WGS) entry which is preliminary data.</text>
</comment>
<evidence type="ECO:0000256" key="4">
    <source>
        <dbReference type="ARBA" id="ARBA00022692"/>
    </source>
</evidence>
<proteinExistence type="inferred from homology"/>
<comment type="subcellular location">
    <subcellularLocation>
        <location evidence="1 7">Cell membrane</location>
        <topology evidence="1 7">Multi-pass membrane protein</topology>
    </subcellularLocation>
</comment>
<dbReference type="PANTHER" id="PTHR30353:SF0">
    <property type="entry name" value="TRANSMEMBRANE PROTEIN"/>
    <property type="match status" value="1"/>
</dbReference>
<comment type="similarity">
    <text evidence="2 7">Belongs to the DedA family.</text>
</comment>
<dbReference type="PANTHER" id="PTHR30353">
    <property type="entry name" value="INNER MEMBRANE PROTEIN DEDA-RELATED"/>
    <property type="match status" value="1"/>
</dbReference>
<dbReference type="InterPro" id="IPR032818">
    <property type="entry name" value="DedA-like"/>
</dbReference>
<evidence type="ECO:0000256" key="5">
    <source>
        <dbReference type="ARBA" id="ARBA00022989"/>
    </source>
</evidence>
<evidence type="ECO:0000313" key="9">
    <source>
        <dbReference type="EMBL" id="MEJ5943886.1"/>
    </source>
</evidence>
<gene>
    <name evidence="9" type="ORF">WDZ17_01075</name>
</gene>
<evidence type="ECO:0000256" key="7">
    <source>
        <dbReference type="RuleBase" id="RU367016"/>
    </source>
</evidence>
<dbReference type="Pfam" id="PF09335">
    <property type="entry name" value="VTT_dom"/>
    <property type="match status" value="1"/>
</dbReference>
<feature type="transmembrane region" description="Helical" evidence="7">
    <location>
        <begin position="143"/>
        <end position="166"/>
    </location>
</feature>
<keyword evidence="10" id="KW-1185">Reference proteome</keyword>
<feature type="transmembrane region" description="Helical" evidence="7">
    <location>
        <begin position="17"/>
        <end position="39"/>
    </location>
</feature>
<organism evidence="9 10">
    <name type="scientific">Pseudokineococcus basanitobsidens</name>
    <dbReference type="NCBI Taxonomy" id="1926649"/>
    <lineage>
        <taxon>Bacteria</taxon>
        <taxon>Bacillati</taxon>
        <taxon>Actinomycetota</taxon>
        <taxon>Actinomycetes</taxon>
        <taxon>Kineosporiales</taxon>
        <taxon>Kineosporiaceae</taxon>
        <taxon>Pseudokineococcus</taxon>
    </lineage>
</organism>
<feature type="transmembrane region" description="Helical" evidence="7">
    <location>
        <begin position="172"/>
        <end position="195"/>
    </location>
</feature>
<dbReference type="Proteomes" id="UP001387100">
    <property type="component" value="Unassembled WGS sequence"/>
</dbReference>
<sequence>MSGAAGLVHHLLDAPAWLVYLAVFAVVFAEAAVFLGFVVPGETAAVLGGAAANLGHVSLPVVLVLAVVAAVTGDAVGYAVGRRLGPAVLDHRLLARRRPALDRASDLLARRGGVAVLLGRWTAFFRAAMPALAGSARMPFRRFLLWDVLGGVLWASTVVVVGYLAGASAASAASALGHGTAVAAAVLVVAGLVTWRVTRRRRSRRAATAQGAHPAPVGRVG</sequence>
<protein>
    <submittedName>
        <fullName evidence="9">DedA family protein</fullName>
    </submittedName>
</protein>
<keyword evidence="3 7" id="KW-1003">Cell membrane</keyword>
<keyword evidence="4 7" id="KW-0812">Transmembrane</keyword>
<accession>A0ABU8RFQ6</accession>
<evidence type="ECO:0000256" key="3">
    <source>
        <dbReference type="ARBA" id="ARBA00022475"/>
    </source>
</evidence>
<evidence type="ECO:0000256" key="1">
    <source>
        <dbReference type="ARBA" id="ARBA00004651"/>
    </source>
</evidence>
<name>A0ABU8RFQ6_9ACTN</name>
<keyword evidence="6 7" id="KW-0472">Membrane</keyword>
<dbReference type="EMBL" id="JBBIAA010000001">
    <property type="protein sequence ID" value="MEJ5943886.1"/>
    <property type="molecule type" value="Genomic_DNA"/>
</dbReference>